<reference evidence="3" key="1">
    <citation type="journal article" date="2017" name="Nature">
        <title>The sunflower genome provides insights into oil metabolism, flowering and Asterid evolution.</title>
        <authorList>
            <person name="Badouin H."/>
            <person name="Gouzy J."/>
            <person name="Grassa C.J."/>
            <person name="Murat F."/>
            <person name="Staton S.E."/>
            <person name="Cottret L."/>
            <person name="Lelandais-Briere C."/>
            <person name="Owens G.L."/>
            <person name="Carrere S."/>
            <person name="Mayjonade B."/>
            <person name="Legrand L."/>
            <person name="Gill N."/>
            <person name="Kane N.C."/>
            <person name="Bowers J.E."/>
            <person name="Hubner S."/>
            <person name="Bellec A."/>
            <person name="Berard A."/>
            <person name="Berges H."/>
            <person name="Blanchet N."/>
            <person name="Boniface M.C."/>
            <person name="Brunel D."/>
            <person name="Catrice O."/>
            <person name="Chaidir N."/>
            <person name="Claudel C."/>
            <person name="Donnadieu C."/>
            <person name="Faraut T."/>
            <person name="Fievet G."/>
            <person name="Helmstetter N."/>
            <person name="King M."/>
            <person name="Knapp S.J."/>
            <person name="Lai Z."/>
            <person name="Le Paslier M.C."/>
            <person name="Lippi Y."/>
            <person name="Lorenzon L."/>
            <person name="Mandel J.R."/>
            <person name="Marage G."/>
            <person name="Marchand G."/>
            <person name="Marquand E."/>
            <person name="Bret-Mestries E."/>
            <person name="Morien E."/>
            <person name="Nambeesan S."/>
            <person name="Nguyen T."/>
            <person name="Pegot-Espagnet P."/>
            <person name="Pouilly N."/>
            <person name="Raftis F."/>
            <person name="Sallet E."/>
            <person name="Schiex T."/>
            <person name="Thomas J."/>
            <person name="Vandecasteele C."/>
            <person name="Vares D."/>
            <person name="Vear F."/>
            <person name="Vautrin S."/>
            <person name="Crespi M."/>
            <person name="Mangin B."/>
            <person name="Burke J.M."/>
            <person name="Salse J."/>
            <person name="Munos S."/>
            <person name="Vincourt P."/>
            <person name="Rieseberg L.H."/>
            <person name="Langlade N.B."/>
        </authorList>
    </citation>
    <scope>NUCLEOTIDE SEQUENCE [LARGE SCALE GENOMIC DNA]</scope>
    <source>
        <strain evidence="3">cv. SF193</strain>
    </source>
</reference>
<dbReference type="GO" id="GO:0070988">
    <property type="term" value="P:demethylation"/>
    <property type="evidence" value="ECO:0007669"/>
    <property type="project" value="InterPro"/>
</dbReference>
<proteinExistence type="inferred from homology"/>
<keyword evidence="3" id="KW-1185">Reference proteome</keyword>
<dbReference type="PANTHER" id="PTHR12463:SF1">
    <property type="entry name" value="2-OXOGLUTARATE AND FE-DEPENDENT OXYGENASE FAMILY PROTEIN"/>
    <property type="match status" value="1"/>
</dbReference>
<sequence>MKPCGRRMSLLKFEHPIHCSLDFFLESMQLTTAKKISRKCALSIGVLQGTMKSLLIQMSFKLCLLLEDGRGSANAILDLGVLGANQPVPKLPVLTRCRTFDKYPTGVGLFPHVDTHSAFEGSIYSLSLLGSCIVEFRASVGVRDTSSPNFVRKAIYLPLQSMILLSGAGRYAWQHYIPHQHQQDVIEHEEDVCDKDCGGTKIRIGYSGDSYITVNWFARNCDKSNKTLIRDE</sequence>
<dbReference type="InParanoid" id="A0A251SJA1"/>
<evidence type="ECO:0000256" key="1">
    <source>
        <dbReference type="ARBA" id="ARBA00007879"/>
    </source>
</evidence>
<name>A0A251SJA1_HELAN</name>
<evidence type="ECO:0000313" key="2">
    <source>
        <dbReference type="EMBL" id="OTF98365.1"/>
    </source>
</evidence>
<dbReference type="AlphaFoldDB" id="A0A251SJA1"/>
<keyword evidence="2" id="KW-0560">Oxidoreductase</keyword>
<dbReference type="SUPFAM" id="SSF51197">
    <property type="entry name" value="Clavaminate synthase-like"/>
    <property type="match status" value="1"/>
</dbReference>
<keyword evidence="2" id="KW-0223">Dioxygenase</keyword>
<dbReference type="EMBL" id="CM007903">
    <property type="protein sequence ID" value="OTF98365.1"/>
    <property type="molecule type" value="Genomic_DNA"/>
</dbReference>
<accession>A0A251SJA1</accession>
<dbReference type="InterPro" id="IPR032857">
    <property type="entry name" value="ALKBH4"/>
</dbReference>
<dbReference type="InterPro" id="IPR037151">
    <property type="entry name" value="AlkB-like_sf"/>
</dbReference>
<protein>
    <submittedName>
        <fullName evidence="2">Putative alpha-ketoglutarate-dependent dioxygenase AlkB-like protein</fullName>
    </submittedName>
</protein>
<dbReference type="Gene3D" id="2.60.120.590">
    <property type="entry name" value="Alpha-ketoglutarate-dependent dioxygenase AlkB-like"/>
    <property type="match status" value="1"/>
</dbReference>
<evidence type="ECO:0000313" key="3">
    <source>
        <dbReference type="Proteomes" id="UP000215914"/>
    </source>
</evidence>
<dbReference type="GO" id="GO:0051213">
    <property type="term" value="F:dioxygenase activity"/>
    <property type="evidence" value="ECO:0007669"/>
    <property type="project" value="UniProtKB-KW"/>
</dbReference>
<comment type="similarity">
    <text evidence="1">Belongs to the alkB family.</text>
</comment>
<dbReference type="STRING" id="4232.A0A251SJA1"/>
<dbReference type="PANTHER" id="PTHR12463">
    <property type="entry name" value="OXYGENASE-RELATED"/>
    <property type="match status" value="1"/>
</dbReference>
<organism evidence="2 3">
    <name type="scientific">Helianthus annuus</name>
    <name type="common">Common sunflower</name>
    <dbReference type="NCBI Taxonomy" id="4232"/>
    <lineage>
        <taxon>Eukaryota</taxon>
        <taxon>Viridiplantae</taxon>
        <taxon>Streptophyta</taxon>
        <taxon>Embryophyta</taxon>
        <taxon>Tracheophyta</taxon>
        <taxon>Spermatophyta</taxon>
        <taxon>Magnoliopsida</taxon>
        <taxon>eudicotyledons</taxon>
        <taxon>Gunneridae</taxon>
        <taxon>Pentapetalae</taxon>
        <taxon>asterids</taxon>
        <taxon>campanulids</taxon>
        <taxon>Asterales</taxon>
        <taxon>Asteraceae</taxon>
        <taxon>Asteroideae</taxon>
        <taxon>Heliantheae alliance</taxon>
        <taxon>Heliantheae</taxon>
        <taxon>Helianthus</taxon>
    </lineage>
</organism>
<gene>
    <name evidence="2" type="ORF">HannXRQ_Chr14g0444821</name>
</gene>
<dbReference type="Proteomes" id="UP000215914">
    <property type="component" value="Chromosome 14"/>
</dbReference>